<protein>
    <submittedName>
        <fullName evidence="1">Uncharacterized protein</fullName>
    </submittedName>
</protein>
<comment type="caution">
    <text evidence="1">The sequence shown here is derived from an EMBL/GenBank/DDBJ whole genome shotgun (WGS) entry which is preliminary data.</text>
</comment>
<keyword evidence="4" id="KW-1185">Reference proteome</keyword>
<dbReference type="EMBL" id="SPQU01000058">
    <property type="protein sequence ID" value="TFV29356.1"/>
    <property type="molecule type" value="Genomic_DNA"/>
</dbReference>
<dbReference type="OrthoDB" id="8250695at2"/>
<evidence type="ECO:0000313" key="2">
    <source>
        <dbReference type="EMBL" id="TFV67167.1"/>
    </source>
</evidence>
<organism evidence="1 4">
    <name type="scientific">Bradyrhizobium frederickii</name>
    <dbReference type="NCBI Taxonomy" id="2560054"/>
    <lineage>
        <taxon>Bacteria</taxon>
        <taxon>Pseudomonadati</taxon>
        <taxon>Pseudomonadota</taxon>
        <taxon>Alphaproteobacteria</taxon>
        <taxon>Hyphomicrobiales</taxon>
        <taxon>Nitrobacteraceae</taxon>
        <taxon>Bradyrhizobium</taxon>
    </lineage>
</organism>
<reference evidence="1 4" key="1">
    <citation type="submission" date="2019-03" db="EMBL/GenBank/DDBJ databases">
        <title>Bradyrhizobium strains diversity isolated from Chamaecrista fasciculata.</title>
        <authorList>
            <person name="Urquiaga M.C.O."/>
            <person name="Hungria M."/>
            <person name="Delamuta J.R.M."/>
        </authorList>
    </citation>
    <scope>NUCLEOTIDE SEQUENCE [LARGE SCALE GENOMIC DNA]</scope>
    <source>
        <strain evidence="1 4">CNPSo 3424</strain>
    </source>
</reference>
<gene>
    <name evidence="2" type="ORF">E4K64_38715</name>
    <name evidence="1" type="ORF">E4K66_38285</name>
</gene>
<dbReference type="Proteomes" id="UP000298225">
    <property type="component" value="Unassembled WGS sequence"/>
</dbReference>
<accession>A0A4Y9NID1</accession>
<reference evidence="2 3" key="2">
    <citation type="submission" date="2019-03" db="EMBL/GenBank/DDBJ databases">
        <title>Bradyrhizobium strains diversity.</title>
        <authorList>
            <person name="Urquiaga M.C.O."/>
            <person name="Hungria M."/>
            <person name="Delamuta J.R.M."/>
            <person name="Klepa M.S."/>
        </authorList>
    </citation>
    <scope>NUCLEOTIDE SEQUENCE [LARGE SCALE GENOMIC DNA]</scope>
    <source>
        <strain evidence="2 3">CNPSo 3426</strain>
    </source>
</reference>
<evidence type="ECO:0000313" key="3">
    <source>
        <dbReference type="Proteomes" id="UP000297700"/>
    </source>
</evidence>
<dbReference type="AlphaFoldDB" id="A0A4Y9KRM8"/>
<dbReference type="Proteomes" id="UP000297700">
    <property type="component" value="Unassembled WGS sequence"/>
</dbReference>
<evidence type="ECO:0000313" key="1">
    <source>
        <dbReference type="EMBL" id="TFV29356.1"/>
    </source>
</evidence>
<dbReference type="EMBL" id="SPQS01000065">
    <property type="protein sequence ID" value="TFV67167.1"/>
    <property type="molecule type" value="Genomic_DNA"/>
</dbReference>
<proteinExistence type="predicted"/>
<accession>A0A4Y9KRM8</accession>
<evidence type="ECO:0000313" key="4">
    <source>
        <dbReference type="Proteomes" id="UP000298225"/>
    </source>
</evidence>
<name>A0A4Y9KRM8_9BRAD</name>
<sequence length="131" mass="14505">MVSIAPTRIGWCRSHAAWGKCAMATELDSIFDVIEHHRELSAQYDAAVSLSAKLVEGPEFDAAEAISEERLLALEQYADVLIHSKPTTLAGVIALSRYVASLPTWLLSDEYDWHQSFLRMLTDALDEISVG</sequence>